<evidence type="ECO:0000313" key="2">
    <source>
        <dbReference type="EMBL" id="CAE7584696.1"/>
    </source>
</evidence>
<keyword evidence="3" id="KW-1185">Reference proteome</keyword>
<evidence type="ECO:0000256" key="1">
    <source>
        <dbReference type="SAM" id="MobiDB-lite"/>
    </source>
</evidence>
<proteinExistence type="predicted"/>
<sequence>MALIQCQSHLPPSQKEWQSLSAALDKWESSRTLLARTSLTAVPHWEHGREQVDPPYWTDFLRSTDDLKRTIGKALQGAMPGEAPLAAFVVADRLMGRSRFCASRAWYLSNRRYIINAREFTALQKLIAYILGPQQGHLQRIDRDRAMVMSCGCNFPLYISATEAEHHRFATSRERFLYACDFLAYPAPVAFYQDRRIICPWVQPGGAIDVCQGVHLSVSVESPGAIAISCTQSSGCPPNYRNQLTKRSPLATDAELERYIQKAQRMELVAFIGKNLGSLDAEFPFAQSSNVVMVDDAEMVEKILQVSDELNLQLRTDDVTHLGRSAVFPFSFPPALCDEERLLQETLIETGDAFATSSAARDFATATLAQHGIGSKSLLTLGEGDFEQMLHFDDTEDEVLARARDLVANAMMELRRVEAVSQWISEELLCQDVLHQVWEKLKLKAEWAEISSRWSQNFAPPPRKSKNKKMRQKERDEDEAIDPAKLASRLQQAVVDMDKKVWKCRTYHKYFCLLQRRGLLDYFDRRLEDGARMVLHGPGVRSVSFVRPHGCSKPDCRPPKISP</sequence>
<organism evidence="2 3">
    <name type="scientific">Symbiodinium natans</name>
    <dbReference type="NCBI Taxonomy" id="878477"/>
    <lineage>
        <taxon>Eukaryota</taxon>
        <taxon>Sar</taxon>
        <taxon>Alveolata</taxon>
        <taxon>Dinophyceae</taxon>
        <taxon>Suessiales</taxon>
        <taxon>Symbiodiniaceae</taxon>
        <taxon>Symbiodinium</taxon>
    </lineage>
</organism>
<dbReference type="OrthoDB" id="411151at2759"/>
<reference evidence="2" key="1">
    <citation type="submission" date="2021-02" db="EMBL/GenBank/DDBJ databases">
        <authorList>
            <person name="Dougan E. K."/>
            <person name="Rhodes N."/>
            <person name="Thang M."/>
            <person name="Chan C."/>
        </authorList>
    </citation>
    <scope>NUCLEOTIDE SEQUENCE</scope>
</reference>
<dbReference type="Proteomes" id="UP000604046">
    <property type="component" value="Unassembled WGS sequence"/>
</dbReference>
<evidence type="ECO:0000313" key="3">
    <source>
        <dbReference type="Proteomes" id="UP000604046"/>
    </source>
</evidence>
<gene>
    <name evidence="2" type="ORF">SNAT2548_LOCUS33344</name>
</gene>
<accession>A0A812UWU4</accession>
<feature type="compositionally biased region" description="Basic residues" evidence="1">
    <location>
        <begin position="463"/>
        <end position="472"/>
    </location>
</feature>
<feature type="region of interest" description="Disordered" evidence="1">
    <location>
        <begin position="457"/>
        <end position="481"/>
    </location>
</feature>
<dbReference type="EMBL" id="CAJNDS010002751">
    <property type="protein sequence ID" value="CAE7584696.1"/>
    <property type="molecule type" value="Genomic_DNA"/>
</dbReference>
<protein>
    <submittedName>
        <fullName evidence="2">Uncharacterized protein</fullName>
    </submittedName>
</protein>
<name>A0A812UWU4_9DINO</name>
<dbReference type="AlphaFoldDB" id="A0A812UWU4"/>
<comment type="caution">
    <text evidence="2">The sequence shown here is derived from an EMBL/GenBank/DDBJ whole genome shotgun (WGS) entry which is preliminary data.</text>
</comment>